<proteinExistence type="predicted"/>
<feature type="transmembrane region" description="Helical" evidence="2">
    <location>
        <begin position="116"/>
        <end position="141"/>
    </location>
</feature>
<keyword evidence="2" id="KW-0812">Transmembrane</keyword>
<feature type="transmembrane region" description="Helical" evidence="2">
    <location>
        <begin position="45"/>
        <end position="69"/>
    </location>
</feature>
<name>A0A834M3K6_RHYFE</name>
<dbReference type="AlphaFoldDB" id="A0A834M3K6"/>
<keyword evidence="2" id="KW-1133">Transmembrane helix</keyword>
<keyword evidence="2" id="KW-0472">Membrane</keyword>
<feature type="non-terminal residue" evidence="3">
    <location>
        <position position="1"/>
    </location>
</feature>
<protein>
    <submittedName>
        <fullName evidence="3">Uncharacterized protein</fullName>
    </submittedName>
</protein>
<dbReference type="Proteomes" id="UP000625711">
    <property type="component" value="Unassembled WGS sequence"/>
</dbReference>
<evidence type="ECO:0000313" key="4">
    <source>
        <dbReference type="Proteomes" id="UP000625711"/>
    </source>
</evidence>
<evidence type="ECO:0000313" key="3">
    <source>
        <dbReference type="EMBL" id="KAF7263819.1"/>
    </source>
</evidence>
<dbReference type="EMBL" id="JAACXV010019289">
    <property type="protein sequence ID" value="KAF7263819.1"/>
    <property type="molecule type" value="Genomic_DNA"/>
</dbReference>
<accession>A0A834M3K6</accession>
<feature type="transmembrane region" description="Helical" evidence="2">
    <location>
        <begin position="81"/>
        <end position="104"/>
    </location>
</feature>
<feature type="compositionally biased region" description="Basic and acidic residues" evidence="1">
    <location>
        <begin position="222"/>
        <end position="234"/>
    </location>
</feature>
<sequence length="249" mass="28033">AAVIGIIQSIMWIGLSVAGICIGDIYNFIKNGDETLLLDENNFQIFLYTYIALDVTWLIFSCVLIKGLLSSNPERILKYGNAFWATNAISISIVDLVLIGFFASDLVTHANIRYELISIMTLAARGYMLLIINVITAVILAKASYRMFYKKPITRKPINAFDVGFSKPPWELDSAFAFQDSTSGIENKSFRDENNGSPNLFKNIPLRPISNIDLSRSNRAYDNNRRPTDSDRQRPINFNQSTLINPFSV</sequence>
<reference evidence="3" key="1">
    <citation type="submission" date="2020-08" db="EMBL/GenBank/DDBJ databases">
        <title>Genome sequencing and assembly of the red palm weevil Rhynchophorus ferrugineus.</title>
        <authorList>
            <person name="Dias G.B."/>
            <person name="Bergman C.M."/>
            <person name="Manee M."/>
        </authorList>
    </citation>
    <scope>NUCLEOTIDE SEQUENCE</scope>
    <source>
        <strain evidence="3">AA-2017</strain>
        <tissue evidence="3">Whole larva</tissue>
    </source>
</reference>
<feature type="non-terminal residue" evidence="3">
    <location>
        <position position="249"/>
    </location>
</feature>
<feature type="transmembrane region" description="Helical" evidence="2">
    <location>
        <begin position="12"/>
        <end position="29"/>
    </location>
</feature>
<dbReference type="OrthoDB" id="10264154at2759"/>
<comment type="caution">
    <text evidence="3">The sequence shown here is derived from an EMBL/GenBank/DDBJ whole genome shotgun (WGS) entry which is preliminary data.</text>
</comment>
<evidence type="ECO:0000256" key="2">
    <source>
        <dbReference type="SAM" id="Phobius"/>
    </source>
</evidence>
<evidence type="ECO:0000256" key="1">
    <source>
        <dbReference type="SAM" id="MobiDB-lite"/>
    </source>
</evidence>
<keyword evidence="4" id="KW-1185">Reference proteome</keyword>
<feature type="region of interest" description="Disordered" evidence="1">
    <location>
        <begin position="217"/>
        <end position="236"/>
    </location>
</feature>
<gene>
    <name evidence="3" type="ORF">GWI33_001096</name>
</gene>
<organism evidence="3 4">
    <name type="scientific">Rhynchophorus ferrugineus</name>
    <name type="common">Red palm weevil</name>
    <name type="synonym">Curculio ferrugineus</name>
    <dbReference type="NCBI Taxonomy" id="354439"/>
    <lineage>
        <taxon>Eukaryota</taxon>
        <taxon>Metazoa</taxon>
        <taxon>Ecdysozoa</taxon>
        <taxon>Arthropoda</taxon>
        <taxon>Hexapoda</taxon>
        <taxon>Insecta</taxon>
        <taxon>Pterygota</taxon>
        <taxon>Neoptera</taxon>
        <taxon>Endopterygota</taxon>
        <taxon>Coleoptera</taxon>
        <taxon>Polyphaga</taxon>
        <taxon>Cucujiformia</taxon>
        <taxon>Curculionidae</taxon>
        <taxon>Dryophthorinae</taxon>
        <taxon>Rhynchophorus</taxon>
    </lineage>
</organism>